<dbReference type="AlphaFoldDB" id="A0AAJ1UVH0"/>
<evidence type="ECO:0000259" key="5">
    <source>
        <dbReference type="Pfam" id="PF26364"/>
    </source>
</evidence>
<keyword evidence="7" id="KW-1185">Reference proteome</keyword>
<evidence type="ECO:0000256" key="2">
    <source>
        <dbReference type="SAM" id="Phobius"/>
    </source>
</evidence>
<dbReference type="RefSeq" id="WP_283827053.1">
    <property type="nucleotide sequence ID" value="NZ_JASDDP010000001.1"/>
</dbReference>
<evidence type="ECO:0000313" key="7">
    <source>
        <dbReference type="Proteomes" id="UP001224428"/>
    </source>
</evidence>
<dbReference type="Pfam" id="PF26361">
    <property type="entry name" value="MIB_arm"/>
    <property type="match status" value="1"/>
</dbReference>
<dbReference type="InterPro" id="IPR058860">
    <property type="entry name" value="MIB_M2"/>
</dbReference>
<keyword evidence="2" id="KW-0812">Transmembrane</keyword>
<evidence type="ECO:0000313" key="6">
    <source>
        <dbReference type="EMBL" id="MDJ1645479.1"/>
    </source>
</evidence>
<evidence type="ECO:0000259" key="4">
    <source>
        <dbReference type="Pfam" id="PF26361"/>
    </source>
</evidence>
<dbReference type="EMBL" id="JASDDP010000001">
    <property type="protein sequence ID" value="MDJ1645479.1"/>
    <property type="molecule type" value="Genomic_DNA"/>
</dbReference>
<keyword evidence="2" id="KW-0472">Membrane</keyword>
<evidence type="ECO:0000256" key="1">
    <source>
        <dbReference type="SAM" id="MobiDB-lite"/>
    </source>
</evidence>
<organism evidence="6 7">
    <name type="scientific">Mycoplasma phocimorsus</name>
    <dbReference type="NCBI Taxonomy" id="3045839"/>
    <lineage>
        <taxon>Bacteria</taxon>
        <taxon>Bacillati</taxon>
        <taxon>Mycoplasmatota</taxon>
        <taxon>Mollicutes</taxon>
        <taxon>Mycoplasmataceae</taxon>
        <taxon>Mycoplasma</taxon>
    </lineage>
</organism>
<name>A0AAJ1UVH0_9MOLU</name>
<evidence type="ECO:0000259" key="3">
    <source>
        <dbReference type="Pfam" id="PF26360"/>
    </source>
</evidence>
<gene>
    <name evidence="6" type="ORF">QLQ80_00025</name>
</gene>
<dbReference type="NCBIfam" id="TIGR04526">
    <property type="entry name" value="predic_Ig_block"/>
    <property type="match status" value="1"/>
</dbReference>
<dbReference type="InterPro" id="IPR030942">
    <property type="entry name" value="Mycoplas_M_dom"/>
</dbReference>
<feature type="domain" description="Mycoplasma immunoglobulin binding protein M2" evidence="5">
    <location>
        <begin position="496"/>
        <end position="691"/>
    </location>
</feature>
<protein>
    <submittedName>
        <fullName evidence="6">Immunoglobulin-blocking virulence protein</fullName>
    </submittedName>
</protein>
<feature type="domain" description="Mycoplasma immunoglobulin binding protein arm" evidence="4">
    <location>
        <begin position="129"/>
        <end position="278"/>
    </location>
</feature>
<dbReference type="InterPro" id="IPR030941">
    <property type="entry name" value="Predic_Ig_block"/>
</dbReference>
<feature type="region of interest" description="Disordered" evidence="1">
    <location>
        <begin position="55"/>
        <end position="76"/>
    </location>
</feature>
<sequence length="700" mass="80450">MNKKKRTILLASVFGSIPILVAGSYFVFKYSTTSKKIRFKEHEILEFNPEKEIEEELPVKPEKPEPPKEIIPPVNPPTEKLNEKIYGIDVVVEAKAIVPRNTSKSDKDIQNRKPYTALLVPNKLKLNVTKELIQKSVETGAEALKNSFADSDYEVFSSKQDKGKSRIRQIQLNWGNYYENKFYKYERLFMNENVVNFLTAEGRRKYPNIPTIAQAKVDNDKKIERFLELFLYFDYGKIKEVSDQVKKFLKEGLYIEKNERNVYINEQGQLDSHAFSPIYNTVTTRLKKDNEELRAFGFDTYWPISPGAILDNEIPGWEKTDDLSQSSEFKKYQIKTDDGIKIYKQIKKPTNTAKTKFNQGLVVDIDASNTNGYNKTKNLITQLKKDGKVVTQYRISNIGLYDYEQNFEDIMKALPDQLPQLTLILEGPNTKFLRHIENKKIDQLDLFTTRNNSNNNNKAWSINPLALRNVAWVNTNDYNSPLGYNKYAKIASRIIFNSLSFDEEDIIKRNGALDLSRINRGLRMAYYVRNNEGIFQGEFGNGLDPDHKEGGNSYPTELNLSTAPSLRSLRGLVFKDELKPYNAPRRLKNLTLYNNSQIFNIASTELNEAQFEVLDDSGNQFPPTKIEFSNSLTTNILKISGENNLTPEGYNNLRLLINYAKDNFGYNPTIYVDSVNSTLAQGLATRGYNVKKVVAQRDYN</sequence>
<dbReference type="Proteomes" id="UP001224428">
    <property type="component" value="Unassembled WGS sequence"/>
</dbReference>
<feature type="transmembrane region" description="Helical" evidence="2">
    <location>
        <begin position="7"/>
        <end position="28"/>
    </location>
</feature>
<proteinExistence type="predicted"/>
<feature type="domain" description="IgG-blocking virulence" evidence="3">
    <location>
        <begin position="282"/>
        <end position="485"/>
    </location>
</feature>
<accession>A0AAJ1UVH0</accession>
<reference evidence="6" key="1">
    <citation type="submission" date="2023-05" db="EMBL/GenBank/DDBJ databases">
        <title>Mycoplasma phocimorsus sp. nov., isolated from Scandinavian patients with seal finger or septic arthritis after contact with seals.</title>
        <authorList>
            <person name="Skafte-Holm A."/>
            <person name="Pedersen T.R."/>
            <person name="Froelund M."/>
            <person name="Stegger M."/>
            <person name="Qvortrup K."/>
            <person name="Michaels D.L."/>
            <person name="Brown D.R."/>
            <person name="Jensen J.S."/>
        </authorList>
    </citation>
    <scope>NUCLEOTIDE SEQUENCE</scope>
    <source>
        <strain evidence="6">M5725</strain>
    </source>
</reference>
<comment type="caution">
    <text evidence="6">The sequence shown here is derived from an EMBL/GenBank/DDBJ whole genome shotgun (WGS) entry which is preliminary data.</text>
</comment>
<dbReference type="Pfam" id="PF26360">
    <property type="entry name" value="MIB_M1"/>
    <property type="match status" value="1"/>
</dbReference>
<keyword evidence="2" id="KW-1133">Transmembrane helix</keyword>
<dbReference type="InterPro" id="IPR058861">
    <property type="entry name" value="MIB_arm"/>
</dbReference>
<feature type="compositionally biased region" description="Basic and acidic residues" evidence="1">
    <location>
        <begin position="55"/>
        <end position="68"/>
    </location>
</feature>
<dbReference type="Pfam" id="PF26364">
    <property type="entry name" value="MIB_M2"/>
    <property type="match status" value="1"/>
</dbReference>
<dbReference type="NCBIfam" id="TIGR04524">
    <property type="entry name" value="mycoplas_M_dom"/>
    <property type="match status" value="1"/>
</dbReference>